<dbReference type="InterPro" id="IPR016181">
    <property type="entry name" value="Acyl_CoA_acyltransferase"/>
</dbReference>
<dbReference type="GO" id="GO:0016747">
    <property type="term" value="F:acyltransferase activity, transferring groups other than amino-acyl groups"/>
    <property type="evidence" value="ECO:0007669"/>
    <property type="project" value="InterPro"/>
</dbReference>
<feature type="domain" description="N-acetyltransferase" evidence="1">
    <location>
        <begin position="190"/>
        <end position="319"/>
    </location>
</feature>
<reference evidence="2" key="1">
    <citation type="journal article" date="2020" name="mSystems">
        <title>Genome- and Community-Level Interaction Insights into Carbon Utilization and Element Cycling Functions of Hydrothermarchaeota in Hydrothermal Sediment.</title>
        <authorList>
            <person name="Zhou Z."/>
            <person name="Liu Y."/>
            <person name="Xu W."/>
            <person name="Pan J."/>
            <person name="Luo Z.H."/>
            <person name="Li M."/>
        </authorList>
    </citation>
    <scope>NUCLEOTIDE SEQUENCE [LARGE SCALE GENOMIC DNA]</scope>
    <source>
        <strain evidence="2">SpSt-732</strain>
    </source>
</reference>
<name>A0A7C4FGX8_9CREN</name>
<dbReference type="CDD" id="cd04301">
    <property type="entry name" value="NAT_SF"/>
    <property type="match status" value="1"/>
</dbReference>
<gene>
    <name evidence="2" type="ORF">ENV14_02150</name>
</gene>
<dbReference type="SUPFAM" id="SSF55729">
    <property type="entry name" value="Acyl-CoA N-acyltransferases (Nat)"/>
    <property type="match status" value="1"/>
</dbReference>
<organism evidence="2">
    <name type="scientific">Ignisphaera aggregans</name>
    <dbReference type="NCBI Taxonomy" id="334771"/>
    <lineage>
        <taxon>Archaea</taxon>
        <taxon>Thermoproteota</taxon>
        <taxon>Thermoprotei</taxon>
        <taxon>Desulfurococcales</taxon>
        <taxon>Desulfurococcaceae</taxon>
        <taxon>Ignisphaera</taxon>
    </lineage>
</organism>
<protein>
    <submittedName>
        <fullName evidence="2">N-acetyltransferase</fullName>
    </submittedName>
</protein>
<evidence type="ECO:0000259" key="1">
    <source>
        <dbReference type="PROSITE" id="PS51186"/>
    </source>
</evidence>
<sequence>MQLSTHTYGELRDESLIGEAHRLHNSAFPRDAVDYQAFKKILFRDPNIDEELMLFSIDARGYARAFLFASEIVCEPKEAVDGFREVMWVKGFAVDASLGRGLWREVFLDLMKGLERLARGRGKRTVVLYAYPPFYYMPGVNILYEDYLELFEELGYSKREEAVNYYVDLTQFSYPRRVARLEERLASEGVVIRRCRVEEAESVSTWAGKTSGIPFWRVEVRLAFENTPPTVLVAEASGKLLGFSAYSPTRANQFGPIGVDPSERKRGVGTALLFKALQELKLAGYTEAVIPWTEHLFFYTQVPGIHRVNHYIVMAKSIA</sequence>
<accession>A0A7C4FGX8</accession>
<comment type="caution">
    <text evidence="2">The sequence shown here is derived from an EMBL/GenBank/DDBJ whole genome shotgun (WGS) entry which is preliminary data.</text>
</comment>
<dbReference type="InterPro" id="IPR000182">
    <property type="entry name" value="GNAT_dom"/>
</dbReference>
<dbReference type="EMBL" id="DTFF01000018">
    <property type="protein sequence ID" value="HGI87188.1"/>
    <property type="molecule type" value="Genomic_DNA"/>
</dbReference>
<dbReference type="Pfam" id="PF00583">
    <property type="entry name" value="Acetyltransf_1"/>
    <property type="match status" value="1"/>
</dbReference>
<dbReference type="PROSITE" id="PS51186">
    <property type="entry name" value="GNAT"/>
    <property type="match status" value="1"/>
</dbReference>
<evidence type="ECO:0000313" key="2">
    <source>
        <dbReference type="EMBL" id="HGI87188.1"/>
    </source>
</evidence>
<proteinExistence type="predicted"/>
<keyword evidence="2" id="KW-0808">Transferase</keyword>
<dbReference type="AlphaFoldDB" id="A0A7C4FGX8"/>
<dbReference type="Gene3D" id="3.40.630.30">
    <property type="match status" value="1"/>
</dbReference>